<accession>A0ABN3GUP5</accession>
<evidence type="ECO:0008006" key="5">
    <source>
        <dbReference type="Google" id="ProtNLM"/>
    </source>
</evidence>
<sequence length="159" mass="16499">MNEDDVTRDGLPRFIYGEYTGEMRLPERPEPEEDEAPAGMDRRTKILVGSGGLALLFIVGLVVAALSTGGGTDTPAAANPETAASASSEVSTQQSPTVAPEPTQSWPMATDLGDHGGSTSTAKPTKTAGKPVTTAPTIPESHPTTAKVPLPPKPSRSHR</sequence>
<feature type="compositionally biased region" description="Basic and acidic residues" evidence="1">
    <location>
        <begin position="1"/>
        <end position="11"/>
    </location>
</feature>
<keyword evidence="2" id="KW-0812">Transmembrane</keyword>
<reference evidence="3 4" key="1">
    <citation type="journal article" date="2019" name="Int. J. Syst. Evol. Microbiol.">
        <title>The Global Catalogue of Microorganisms (GCM) 10K type strain sequencing project: providing services to taxonomists for standard genome sequencing and annotation.</title>
        <authorList>
            <consortium name="The Broad Institute Genomics Platform"/>
            <consortium name="The Broad Institute Genome Sequencing Center for Infectious Disease"/>
            <person name="Wu L."/>
            <person name="Ma J."/>
        </authorList>
    </citation>
    <scope>NUCLEOTIDE SEQUENCE [LARGE SCALE GENOMIC DNA]</scope>
    <source>
        <strain evidence="3 4">JCM 3272</strain>
    </source>
</reference>
<gene>
    <name evidence="3" type="ORF">GCM10010170_057030</name>
</gene>
<feature type="region of interest" description="Disordered" evidence="1">
    <location>
        <begin position="67"/>
        <end position="159"/>
    </location>
</feature>
<feature type="region of interest" description="Disordered" evidence="1">
    <location>
        <begin position="1"/>
        <end position="41"/>
    </location>
</feature>
<evidence type="ECO:0000313" key="4">
    <source>
        <dbReference type="Proteomes" id="UP001501444"/>
    </source>
</evidence>
<dbReference type="EMBL" id="BAAARV010000053">
    <property type="protein sequence ID" value="GAA2361553.1"/>
    <property type="molecule type" value="Genomic_DNA"/>
</dbReference>
<feature type="compositionally biased region" description="Low complexity" evidence="1">
    <location>
        <begin position="74"/>
        <end position="95"/>
    </location>
</feature>
<protein>
    <recommendedName>
        <fullName evidence="5">Serine/threonine protein kinase</fullName>
    </recommendedName>
</protein>
<feature type="transmembrane region" description="Helical" evidence="2">
    <location>
        <begin position="46"/>
        <end position="66"/>
    </location>
</feature>
<keyword evidence="2" id="KW-0472">Membrane</keyword>
<evidence type="ECO:0000256" key="2">
    <source>
        <dbReference type="SAM" id="Phobius"/>
    </source>
</evidence>
<proteinExistence type="predicted"/>
<name>A0ABN3GUP5_9ACTN</name>
<keyword evidence="2" id="KW-1133">Transmembrane helix</keyword>
<keyword evidence="4" id="KW-1185">Reference proteome</keyword>
<dbReference type="Proteomes" id="UP001501444">
    <property type="component" value="Unassembled WGS sequence"/>
</dbReference>
<feature type="compositionally biased region" description="Pro residues" evidence="1">
    <location>
        <begin position="149"/>
        <end position="159"/>
    </location>
</feature>
<dbReference type="RefSeq" id="WP_344615615.1">
    <property type="nucleotide sequence ID" value="NZ_BAAARV010000053.1"/>
</dbReference>
<comment type="caution">
    <text evidence="3">The sequence shown here is derived from an EMBL/GenBank/DDBJ whole genome shotgun (WGS) entry which is preliminary data.</text>
</comment>
<organism evidence="3 4">
    <name type="scientific">Dactylosporangium salmoneum</name>
    <dbReference type="NCBI Taxonomy" id="53361"/>
    <lineage>
        <taxon>Bacteria</taxon>
        <taxon>Bacillati</taxon>
        <taxon>Actinomycetota</taxon>
        <taxon>Actinomycetes</taxon>
        <taxon>Micromonosporales</taxon>
        <taxon>Micromonosporaceae</taxon>
        <taxon>Dactylosporangium</taxon>
    </lineage>
</organism>
<evidence type="ECO:0000256" key="1">
    <source>
        <dbReference type="SAM" id="MobiDB-lite"/>
    </source>
</evidence>
<evidence type="ECO:0000313" key="3">
    <source>
        <dbReference type="EMBL" id="GAA2361553.1"/>
    </source>
</evidence>